<dbReference type="PROSITE" id="PS51257">
    <property type="entry name" value="PROKAR_LIPOPROTEIN"/>
    <property type="match status" value="1"/>
</dbReference>
<protein>
    <recommendedName>
        <fullName evidence="3">Lipoprotein</fullName>
    </recommendedName>
</protein>
<dbReference type="EMBL" id="MQWB01000001">
    <property type="protein sequence ID" value="OZC01581.1"/>
    <property type="molecule type" value="Genomic_DNA"/>
</dbReference>
<evidence type="ECO:0000313" key="1">
    <source>
        <dbReference type="EMBL" id="OZC01581.1"/>
    </source>
</evidence>
<dbReference type="RefSeq" id="WP_094545198.1">
    <property type="nucleotide sequence ID" value="NZ_MQWB01000001.1"/>
</dbReference>
<evidence type="ECO:0008006" key="3">
    <source>
        <dbReference type="Google" id="ProtNLM"/>
    </source>
</evidence>
<gene>
    <name evidence="1" type="ORF">BSZ36_00420</name>
</gene>
<dbReference type="Proteomes" id="UP000216446">
    <property type="component" value="Unassembled WGS sequence"/>
</dbReference>
<sequence length="147" mass="15251">MLSRLALLPLVALAGCGVLTDSSSVQRVSAEGAELLAVGIGERGQLRAAFRYTGVAPEAGCYALSGYTVSTGTPGSAVRNEALVKDVLVRGSDDPCPTRSARVMIDSLDVALPSPPPGTYRFLFERRGEDPLSVTVRVAADTTVVGT</sequence>
<reference evidence="1 2" key="1">
    <citation type="submission" date="2016-11" db="EMBL/GenBank/DDBJ databases">
        <title>Study of marine rhodopsin-containing bacteria.</title>
        <authorList>
            <person name="Yoshizawa S."/>
            <person name="Kumagai Y."/>
            <person name="Kogure K."/>
        </authorList>
    </citation>
    <scope>NUCLEOTIDE SEQUENCE [LARGE SCALE GENOMIC DNA]</scope>
    <source>
        <strain evidence="1 2">SG-29</strain>
    </source>
</reference>
<name>A0A259TV25_9BACT</name>
<proteinExistence type="predicted"/>
<dbReference type="AlphaFoldDB" id="A0A259TV25"/>
<dbReference type="InParanoid" id="A0A259TV25"/>
<evidence type="ECO:0000313" key="2">
    <source>
        <dbReference type="Proteomes" id="UP000216446"/>
    </source>
</evidence>
<comment type="caution">
    <text evidence="1">The sequence shown here is derived from an EMBL/GenBank/DDBJ whole genome shotgun (WGS) entry which is preliminary data.</text>
</comment>
<organism evidence="1 2">
    <name type="scientific">Rubricoccus marinus</name>
    <dbReference type="NCBI Taxonomy" id="716817"/>
    <lineage>
        <taxon>Bacteria</taxon>
        <taxon>Pseudomonadati</taxon>
        <taxon>Rhodothermota</taxon>
        <taxon>Rhodothermia</taxon>
        <taxon>Rhodothermales</taxon>
        <taxon>Rubricoccaceae</taxon>
        <taxon>Rubricoccus</taxon>
    </lineage>
</organism>
<keyword evidence="2" id="KW-1185">Reference proteome</keyword>
<accession>A0A259TV25</accession>